<evidence type="ECO:0000313" key="2">
    <source>
        <dbReference type="RefSeq" id="XP_022237071.1"/>
    </source>
</evidence>
<dbReference type="Proteomes" id="UP000694941">
    <property type="component" value="Unplaced"/>
</dbReference>
<dbReference type="GeneID" id="111084885"/>
<dbReference type="RefSeq" id="XP_022237071.1">
    <property type="nucleotide sequence ID" value="XM_022381363.1"/>
</dbReference>
<gene>
    <name evidence="2" type="primary">LOC111084885</name>
</gene>
<dbReference type="InterPro" id="IPR029034">
    <property type="entry name" value="Cystine-knot_cytokine"/>
</dbReference>
<dbReference type="Pfam" id="PF02035">
    <property type="entry name" value="Coagulin"/>
    <property type="match status" value="1"/>
</dbReference>
<name>A0ABM1S0B6_LIMPO</name>
<reference evidence="2" key="1">
    <citation type="submission" date="2025-08" db="UniProtKB">
        <authorList>
            <consortium name="RefSeq"/>
        </authorList>
    </citation>
    <scope>IDENTIFICATION</scope>
    <source>
        <tissue evidence="2">Muscle</tissue>
    </source>
</reference>
<keyword evidence="1" id="KW-1185">Reference proteome</keyword>
<accession>A0ABM1S0B6</accession>
<dbReference type="Gene3D" id="2.10.90.10">
    <property type="entry name" value="Cystine-knot cytokines"/>
    <property type="match status" value="1"/>
</dbReference>
<dbReference type="SUPFAM" id="SSF57501">
    <property type="entry name" value="Cystine-knot cytokines"/>
    <property type="match status" value="1"/>
</dbReference>
<evidence type="ECO:0000313" key="1">
    <source>
        <dbReference type="Proteomes" id="UP000694941"/>
    </source>
</evidence>
<proteinExistence type="predicted"/>
<dbReference type="PRINTS" id="PR00763">
    <property type="entry name" value="COAGULIN"/>
</dbReference>
<protein>
    <submittedName>
        <fullName evidence="2">Coagulogen-like</fullName>
    </submittedName>
</protein>
<sequence length="108" mass="12321">MLKQDFFFSPQLGRCSASSPIPSSDVCEAEPKKCTPTFGYTVKGEFRIIVQAPLVGFQQCIWEHKCGACVNKDKCTQKRKTTRLLTYHLENQLFYCEDFFMCCGCPCI</sequence>
<dbReference type="InterPro" id="IPR000275">
    <property type="entry name" value="Coagulin"/>
</dbReference>
<organism evidence="1 2">
    <name type="scientific">Limulus polyphemus</name>
    <name type="common">Atlantic horseshoe crab</name>
    <dbReference type="NCBI Taxonomy" id="6850"/>
    <lineage>
        <taxon>Eukaryota</taxon>
        <taxon>Metazoa</taxon>
        <taxon>Ecdysozoa</taxon>
        <taxon>Arthropoda</taxon>
        <taxon>Chelicerata</taxon>
        <taxon>Merostomata</taxon>
        <taxon>Xiphosura</taxon>
        <taxon>Limulidae</taxon>
        <taxon>Limulus</taxon>
    </lineage>
</organism>